<reference evidence="1 2" key="1">
    <citation type="submission" date="2020-03" db="EMBL/GenBank/DDBJ databases">
        <title>Genomic Encyclopedia of Type Strains, Phase IV (KMG-IV): sequencing the most valuable type-strain genomes for metagenomic binning, comparative biology and taxonomic classification.</title>
        <authorList>
            <person name="Goeker M."/>
        </authorList>
    </citation>
    <scope>NUCLEOTIDE SEQUENCE [LARGE SCALE GENOMIC DNA]</scope>
    <source>
        <strain evidence="1 2">DSM 25229</strain>
    </source>
</reference>
<name>A0A7X5XTM2_9SPHN</name>
<protein>
    <submittedName>
        <fullName evidence="1">Uncharacterized protein</fullName>
    </submittedName>
</protein>
<sequence length="163" mass="17899">MADRVSISITIGGRVSADTYAVLAEIVAAEDLSTEWDGPAFEPGHREIGEALSLFAHEVAWGRVEPLETFCAEHGLPYARWSGGYPGEWSAERIVFRAEGEPHSYMVDENDRVMIDRHLVADRDSIEAILAYFDEAEFEVPPLIVEGDPEPAAAADEGSDRHG</sequence>
<organism evidence="1 2">
    <name type="scientific">Sphingopyxis italica</name>
    <dbReference type="NCBI Taxonomy" id="1129133"/>
    <lineage>
        <taxon>Bacteria</taxon>
        <taxon>Pseudomonadati</taxon>
        <taxon>Pseudomonadota</taxon>
        <taxon>Alphaproteobacteria</taxon>
        <taxon>Sphingomonadales</taxon>
        <taxon>Sphingomonadaceae</taxon>
        <taxon>Sphingopyxis</taxon>
    </lineage>
</organism>
<accession>A0A7X5XTM2</accession>
<evidence type="ECO:0000313" key="2">
    <source>
        <dbReference type="Proteomes" id="UP000535078"/>
    </source>
</evidence>
<comment type="caution">
    <text evidence="1">The sequence shown here is derived from an EMBL/GenBank/DDBJ whole genome shotgun (WGS) entry which is preliminary data.</text>
</comment>
<dbReference type="Proteomes" id="UP000535078">
    <property type="component" value="Unassembled WGS sequence"/>
</dbReference>
<dbReference type="AlphaFoldDB" id="A0A7X5XTM2"/>
<dbReference type="EMBL" id="JAATIT010000004">
    <property type="protein sequence ID" value="NJB90791.1"/>
    <property type="molecule type" value="Genomic_DNA"/>
</dbReference>
<dbReference type="RefSeq" id="WP_054734083.1">
    <property type="nucleotide sequence ID" value="NZ_JAATIT010000004.1"/>
</dbReference>
<evidence type="ECO:0000313" key="1">
    <source>
        <dbReference type="EMBL" id="NJB90791.1"/>
    </source>
</evidence>
<proteinExistence type="predicted"/>
<gene>
    <name evidence="1" type="ORF">GGR90_002993</name>
</gene>
<keyword evidence="2" id="KW-1185">Reference proteome</keyword>